<sequence>MKKVENLFRGLSMENIEGYNVLTDKQKELFDQTYKAHVFMMDPEMRKQHTEEHIKEIRWNENEQCLRVYFDNGEWYHYSLAGEWY</sequence>
<dbReference type="EMBL" id="JBHTNH010000029">
    <property type="protein sequence ID" value="MFD1363177.1"/>
    <property type="molecule type" value="Genomic_DNA"/>
</dbReference>
<evidence type="ECO:0000313" key="2">
    <source>
        <dbReference type="Proteomes" id="UP001597178"/>
    </source>
</evidence>
<gene>
    <name evidence="1" type="ORF">ACFQ4A_16125</name>
</gene>
<protein>
    <submittedName>
        <fullName evidence="1">Uncharacterized protein</fullName>
    </submittedName>
</protein>
<name>A0ABW3ZZD3_9BACI</name>
<organism evidence="1 2">
    <name type="scientific">Lentibacillus salinarum</name>
    <dbReference type="NCBI Taxonomy" id="446820"/>
    <lineage>
        <taxon>Bacteria</taxon>
        <taxon>Bacillati</taxon>
        <taxon>Bacillota</taxon>
        <taxon>Bacilli</taxon>
        <taxon>Bacillales</taxon>
        <taxon>Bacillaceae</taxon>
        <taxon>Lentibacillus</taxon>
    </lineage>
</organism>
<evidence type="ECO:0000313" key="1">
    <source>
        <dbReference type="EMBL" id="MFD1363177.1"/>
    </source>
</evidence>
<keyword evidence="2" id="KW-1185">Reference proteome</keyword>
<dbReference type="RefSeq" id="WP_382402425.1">
    <property type="nucleotide sequence ID" value="NZ_JBHTNH010000029.1"/>
</dbReference>
<proteinExistence type="predicted"/>
<dbReference type="Proteomes" id="UP001597178">
    <property type="component" value="Unassembled WGS sequence"/>
</dbReference>
<accession>A0ABW3ZZD3</accession>
<reference evidence="2" key="1">
    <citation type="journal article" date="2019" name="Int. J. Syst. Evol. Microbiol.">
        <title>The Global Catalogue of Microorganisms (GCM) 10K type strain sequencing project: providing services to taxonomists for standard genome sequencing and annotation.</title>
        <authorList>
            <consortium name="The Broad Institute Genomics Platform"/>
            <consortium name="The Broad Institute Genome Sequencing Center for Infectious Disease"/>
            <person name="Wu L."/>
            <person name="Ma J."/>
        </authorList>
    </citation>
    <scope>NUCLEOTIDE SEQUENCE [LARGE SCALE GENOMIC DNA]</scope>
    <source>
        <strain evidence="2">CCUG 54822</strain>
    </source>
</reference>
<comment type="caution">
    <text evidence="1">The sequence shown here is derived from an EMBL/GenBank/DDBJ whole genome shotgun (WGS) entry which is preliminary data.</text>
</comment>